<keyword evidence="1" id="KW-0472">Membrane</keyword>
<feature type="transmembrane region" description="Helical" evidence="1">
    <location>
        <begin position="12"/>
        <end position="29"/>
    </location>
</feature>
<evidence type="ECO:0000256" key="1">
    <source>
        <dbReference type="SAM" id="Phobius"/>
    </source>
</evidence>
<accession>A0ABT2K8S6</accession>
<proteinExistence type="predicted"/>
<dbReference type="InterPro" id="IPR018638">
    <property type="entry name" value="DUF2061_membrane"/>
</dbReference>
<feature type="transmembrane region" description="Helical" evidence="1">
    <location>
        <begin position="35"/>
        <end position="54"/>
    </location>
</feature>
<evidence type="ECO:0000313" key="4">
    <source>
        <dbReference type="Proteomes" id="UP001320702"/>
    </source>
</evidence>
<evidence type="ECO:0000313" key="3">
    <source>
        <dbReference type="EMBL" id="MCT4332935.1"/>
    </source>
</evidence>
<keyword evidence="1" id="KW-0812">Transmembrane</keyword>
<dbReference type="Pfam" id="PF09834">
    <property type="entry name" value="DUF2061"/>
    <property type="match status" value="1"/>
</dbReference>
<name>A0ABT2K8S6_9RHOB</name>
<dbReference type="Proteomes" id="UP001320702">
    <property type="component" value="Unassembled WGS sequence"/>
</dbReference>
<protein>
    <submittedName>
        <fullName evidence="3">DUF2061 domain-containing protein</fullName>
    </submittedName>
</protein>
<sequence length="68" mass="7541">MDTRKRSVLKAVLWQMLGLVVMTLVGFVLTGSVRVGGGMALINAVLGLVLYLGYERLWQHIRWGRIAG</sequence>
<evidence type="ECO:0000259" key="2">
    <source>
        <dbReference type="Pfam" id="PF09834"/>
    </source>
</evidence>
<keyword evidence="4" id="KW-1185">Reference proteome</keyword>
<dbReference type="RefSeq" id="WP_260276817.1">
    <property type="nucleotide sequence ID" value="NZ_JANAVZ010000004.1"/>
</dbReference>
<reference evidence="3 4" key="1">
    <citation type="submission" date="2022-04" db="EMBL/GenBank/DDBJ databases">
        <title>Paracoccus sp. YLB-12 draft genome sequence.</title>
        <authorList>
            <person name="Yu L."/>
        </authorList>
    </citation>
    <scope>NUCLEOTIDE SEQUENCE [LARGE SCALE GENOMIC DNA]</scope>
    <source>
        <strain evidence="3 4">YLB-12</strain>
    </source>
</reference>
<keyword evidence="1" id="KW-1133">Transmembrane helix</keyword>
<gene>
    <name evidence="3" type="ORF">MU516_08635</name>
</gene>
<dbReference type="EMBL" id="JANAVZ010000004">
    <property type="protein sequence ID" value="MCT4332935.1"/>
    <property type="molecule type" value="Genomic_DNA"/>
</dbReference>
<feature type="domain" description="DUF2061" evidence="2">
    <location>
        <begin position="8"/>
        <end position="59"/>
    </location>
</feature>
<organism evidence="3 4">
    <name type="scientific">Paracoccus maritimus</name>
    <dbReference type="NCBI Taxonomy" id="2933292"/>
    <lineage>
        <taxon>Bacteria</taxon>
        <taxon>Pseudomonadati</taxon>
        <taxon>Pseudomonadota</taxon>
        <taxon>Alphaproteobacteria</taxon>
        <taxon>Rhodobacterales</taxon>
        <taxon>Paracoccaceae</taxon>
        <taxon>Paracoccus</taxon>
    </lineage>
</organism>
<comment type="caution">
    <text evidence="3">The sequence shown here is derived from an EMBL/GenBank/DDBJ whole genome shotgun (WGS) entry which is preliminary data.</text>
</comment>